<accession>A0A382FAV2</accession>
<proteinExistence type="predicted"/>
<dbReference type="AlphaFoldDB" id="A0A382FAV2"/>
<reference evidence="1" key="1">
    <citation type="submission" date="2018-05" db="EMBL/GenBank/DDBJ databases">
        <authorList>
            <person name="Lanie J.A."/>
            <person name="Ng W.-L."/>
            <person name="Kazmierczak K.M."/>
            <person name="Andrzejewski T.M."/>
            <person name="Davidsen T.M."/>
            <person name="Wayne K.J."/>
            <person name="Tettelin H."/>
            <person name="Glass J.I."/>
            <person name="Rusch D."/>
            <person name="Podicherti R."/>
            <person name="Tsui H.-C.T."/>
            <person name="Winkler M.E."/>
        </authorList>
    </citation>
    <scope>NUCLEOTIDE SEQUENCE</scope>
</reference>
<evidence type="ECO:0000313" key="1">
    <source>
        <dbReference type="EMBL" id="SVB59237.1"/>
    </source>
</evidence>
<protein>
    <submittedName>
        <fullName evidence="1">Uncharacterized protein</fullName>
    </submittedName>
</protein>
<name>A0A382FAV2_9ZZZZ</name>
<sequence>MGSGYEIICKKCSYTRDVKVGVGMIQFSLEETIEWQSKTEQIKIREIISGKKNLIDEGEGESVFQCSKCAGIANKWHINLMENNKKIYETKIVCYNCKIDMKLLPCDEEENTITGIKCSKCKSDDVIVRNNMMWD</sequence>
<dbReference type="EMBL" id="UINC01048562">
    <property type="protein sequence ID" value="SVB59237.1"/>
    <property type="molecule type" value="Genomic_DNA"/>
</dbReference>
<organism evidence="1">
    <name type="scientific">marine metagenome</name>
    <dbReference type="NCBI Taxonomy" id="408172"/>
    <lineage>
        <taxon>unclassified sequences</taxon>
        <taxon>metagenomes</taxon>
        <taxon>ecological metagenomes</taxon>
    </lineage>
</organism>
<gene>
    <name evidence="1" type="ORF">METZ01_LOCUS212091</name>
</gene>